<dbReference type="Proteomes" id="UP000006054">
    <property type="component" value="Chromosome"/>
</dbReference>
<dbReference type="OrthoDB" id="9800461at2"/>
<sequence length="144" mass="17520">MKKSEAVSEYFFKQEKYQNELFYLRKLIFEQLPNVKESIKWKMPFYDYQKKPLLYLRPIKENLIIGFMDGANLEDEEHLFAQKSLSLKRIRYLYFPQIIEQENIENLTEKEIEIQNKELQLFEQNFCKMLQKATIFIDNKSANS</sequence>
<dbReference type="KEGG" id="fli:Fleli_3295"/>
<dbReference type="Gene3D" id="3.90.1150.200">
    <property type="match status" value="1"/>
</dbReference>
<feature type="domain" description="YdhG-like" evidence="1">
    <location>
        <begin position="18"/>
        <end position="109"/>
    </location>
</feature>
<accession>I4ANT9</accession>
<keyword evidence="3" id="KW-1185">Reference proteome</keyword>
<dbReference type="SUPFAM" id="SSF159888">
    <property type="entry name" value="YdhG-like"/>
    <property type="match status" value="1"/>
</dbReference>
<reference evidence="3" key="1">
    <citation type="submission" date="2012-06" db="EMBL/GenBank/DDBJ databases">
        <title>The complete genome of Flexibacter litoralis DSM 6794.</title>
        <authorList>
            <person name="Lucas S."/>
            <person name="Copeland A."/>
            <person name="Lapidus A."/>
            <person name="Glavina del Rio T."/>
            <person name="Dalin E."/>
            <person name="Tice H."/>
            <person name="Bruce D."/>
            <person name="Goodwin L."/>
            <person name="Pitluck S."/>
            <person name="Peters L."/>
            <person name="Ovchinnikova G."/>
            <person name="Lu M."/>
            <person name="Kyrpides N."/>
            <person name="Mavromatis K."/>
            <person name="Ivanova N."/>
            <person name="Brettin T."/>
            <person name="Detter J.C."/>
            <person name="Han C."/>
            <person name="Larimer F."/>
            <person name="Land M."/>
            <person name="Hauser L."/>
            <person name="Markowitz V."/>
            <person name="Cheng J.-F."/>
            <person name="Hugenholtz P."/>
            <person name="Woyke T."/>
            <person name="Wu D."/>
            <person name="Spring S."/>
            <person name="Lang E."/>
            <person name="Kopitz M."/>
            <person name="Brambilla E."/>
            <person name="Klenk H.-P."/>
            <person name="Eisen J.A."/>
        </authorList>
    </citation>
    <scope>NUCLEOTIDE SEQUENCE [LARGE SCALE GENOMIC DNA]</scope>
    <source>
        <strain evidence="3">ATCC 23117 / DSM 6794 / NBRC 15988 / NCIMB 1366 / Sio-4</strain>
    </source>
</reference>
<evidence type="ECO:0000313" key="3">
    <source>
        <dbReference type="Proteomes" id="UP000006054"/>
    </source>
</evidence>
<evidence type="ECO:0000259" key="1">
    <source>
        <dbReference type="Pfam" id="PF08818"/>
    </source>
</evidence>
<gene>
    <name evidence="2" type="ordered locus">Fleli_3295</name>
</gene>
<dbReference type="RefSeq" id="WP_014799052.1">
    <property type="nucleotide sequence ID" value="NC_018018.1"/>
</dbReference>
<dbReference type="InterPro" id="IPR014922">
    <property type="entry name" value="YdhG-like"/>
</dbReference>
<protein>
    <recommendedName>
        <fullName evidence="1">YdhG-like domain-containing protein</fullName>
    </recommendedName>
</protein>
<dbReference type="AlphaFoldDB" id="I4ANT9"/>
<name>I4ANT9_BERLS</name>
<evidence type="ECO:0000313" key="2">
    <source>
        <dbReference type="EMBL" id="AFM05624.1"/>
    </source>
</evidence>
<dbReference type="EMBL" id="CP003345">
    <property type="protein sequence ID" value="AFM05624.1"/>
    <property type="molecule type" value="Genomic_DNA"/>
</dbReference>
<proteinExistence type="predicted"/>
<organism evidence="2 3">
    <name type="scientific">Bernardetia litoralis (strain ATCC 23117 / DSM 6794 / NBRC 15988 / NCIMB 1366 / Fx l1 / Sio-4)</name>
    <name type="common">Flexibacter litoralis</name>
    <dbReference type="NCBI Taxonomy" id="880071"/>
    <lineage>
        <taxon>Bacteria</taxon>
        <taxon>Pseudomonadati</taxon>
        <taxon>Bacteroidota</taxon>
        <taxon>Cytophagia</taxon>
        <taxon>Cytophagales</taxon>
        <taxon>Bernardetiaceae</taxon>
        <taxon>Bernardetia</taxon>
    </lineage>
</organism>
<dbReference type="Pfam" id="PF08818">
    <property type="entry name" value="DUF1801"/>
    <property type="match status" value="1"/>
</dbReference>
<dbReference type="HOGENOM" id="CLU_1793619_0_0_10"/>